<gene>
    <name evidence="2" type="ORF">NHX12_008561</name>
</gene>
<dbReference type="AlphaFoldDB" id="A0A9Q0DN33"/>
<feature type="region of interest" description="Disordered" evidence="1">
    <location>
        <begin position="1"/>
        <end position="33"/>
    </location>
</feature>
<feature type="compositionally biased region" description="Basic and acidic residues" evidence="1">
    <location>
        <begin position="1"/>
        <end position="13"/>
    </location>
</feature>
<evidence type="ECO:0000256" key="1">
    <source>
        <dbReference type="SAM" id="MobiDB-lite"/>
    </source>
</evidence>
<evidence type="ECO:0000313" key="3">
    <source>
        <dbReference type="Proteomes" id="UP001148018"/>
    </source>
</evidence>
<accession>A0A9Q0DN33</accession>
<dbReference type="Proteomes" id="UP001148018">
    <property type="component" value="Unassembled WGS sequence"/>
</dbReference>
<protein>
    <submittedName>
        <fullName evidence="2">Uncharacterized protein</fullName>
    </submittedName>
</protein>
<comment type="caution">
    <text evidence="2">The sequence shown here is derived from an EMBL/GenBank/DDBJ whole genome shotgun (WGS) entry which is preliminary data.</text>
</comment>
<keyword evidence="3" id="KW-1185">Reference proteome</keyword>
<organism evidence="2 3">
    <name type="scientific">Muraenolepis orangiensis</name>
    <name type="common">Patagonian moray cod</name>
    <dbReference type="NCBI Taxonomy" id="630683"/>
    <lineage>
        <taxon>Eukaryota</taxon>
        <taxon>Metazoa</taxon>
        <taxon>Chordata</taxon>
        <taxon>Craniata</taxon>
        <taxon>Vertebrata</taxon>
        <taxon>Euteleostomi</taxon>
        <taxon>Actinopterygii</taxon>
        <taxon>Neopterygii</taxon>
        <taxon>Teleostei</taxon>
        <taxon>Neoteleostei</taxon>
        <taxon>Acanthomorphata</taxon>
        <taxon>Zeiogadaria</taxon>
        <taxon>Gadariae</taxon>
        <taxon>Gadiformes</taxon>
        <taxon>Muraenolepidoidei</taxon>
        <taxon>Muraenolepididae</taxon>
        <taxon>Muraenolepis</taxon>
    </lineage>
</organism>
<name>A0A9Q0DN33_9TELE</name>
<reference evidence="2" key="1">
    <citation type="submission" date="2022-07" db="EMBL/GenBank/DDBJ databases">
        <title>Chromosome-level genome of Muraenolepis orangiensis.</title>
        <authorList>
            <person name="Kim J."/>
        </authorList>
    </citation>
    <scope>NUCLEOTIDE SEQUENCE</scope>
    <source>
        <strain evidence="2">KU_S4_2022</strain>
        <tissue evidence="2">Muscle</tissue>
    </source>
</reference>
<sequence>RGDTATVRSHGDNEGVSSGSTNLLPAPGPSTDWTSSLVMDSGHDSDLIFRSEGQQMAEVPDRVVPQKETLLCNSDKTVEKPRSLTTAV</sequence>
<feature type="non-terminal residue" evidence="2">
    <location>
        <position position="88"/>
    </location>
</feature>
<proteinExistence type="predicted"/>
<dbReference type="EMBL" id="JANIIK010000114">
    <property type="protein sequence ID" value="KAJ3590611.1"/>
    <property type="molecule type" value="Genomic_DNA"/>
</dbReference>
<evidence type="ECO:0000313" key="2">
    <source>
        <dbReference type="EMBL" id="KAJ3590611.1"/>
    </source>
</evidence>